<keyword evidence="5 6" id="KW-0472">Membrane</keyword>
<proteinExistence type="predicted"/>
<dbReference type="EMBL" id="QLMD01000006">
    <property type="protein sequence ID" value="RAJ97065.1"/>
    <property type="molecule type" value="Genomic_DNA"/>
</dbReference>
<evidence type="ECO:0000313" key="9">
    <source>
        <dbReference type="Proteomes" id="UP000249203"/>
    </source>
</evidence>
<evidence type="ECO:0000313" key="10">
    <source>
        <dbReference type="Proteomes" id="UP000287865"/>
    </source>
</evidence>
<protein>
    <submittedName>
        <fullName evidence="7">ATP synthase protein I</fullName>
    </submittedName>
</protein>
<accession>A0A327WVL4</accession>
<feature type="transmembrane region" description="Helical" evidence="6">
    <location>
        <begin position="78"/>
        <end position="102"/>
    </location>
</feature>
<evidence type="ECO:0000256" key="4">
    <source>
        <dbReference type="ARBA" id="ARBA00022989"/>
    </source>
</evidence>
<keyword evidence="4 6" id="KW-1133">Transmembrane helix</keyword>
<dbReference type="Pfam" id="PF03899">
    <property type="entry name" value="ATP-synt_I"/>
    <property type="match status" value="1"/>
</dbReference>
<evidence type="ECO:0000256" key="6">
    <source>
        <dbReference type="SAM" id="Phobius"/>
    </source>
</evidence>
<dbReference type="RefSeq" id="WP_111569429.1">
    <property type="nucleotide sequence ID" value="NZ_PIPK01000006.1"/>
</dbReference>
<keyword evidence="3 6" id="KW-0812">Transmembrane</keyword>
<dbReference type="AlphaFoldDB" id="A0A327WVL4"/>
<feature type="transmembrane region" description="Helical" evidence="6">
    <location>
        <begin position="20"/>
        <end position="41"/>
    </location>
</feature>
<comment type="caution">
    <text evidence="7">The sequence shown here is derived from an EMBL/GenBank/DDBJ whole genome shotgun (WGS) entry which is preliminary data.</text>
</comment>
<organism evidence="7 9">
    <name type="scientific">Aliidiomarina maris</name>
    <dbReference type="NCBI Taxonomy" id="531312"/>
    <lineage>
        <taxon>Bacteria</taxon>
        <taxon>Pseudomonadati</taxon>
        <taxon>Pseudomonadota</taxon>
        <taxon>Gammaproteobacteria</taxon>
        <taxon>Alteromonadales</taxon>
        <taxon>Idiomarinaceae</taxon>
        <taxon>Aliidiomarina</taxon>
    </lineage>
</organism>
<comment type="subcellular location">
    <subcellularLocation>
        <location evidence="1">Cell membrane</location>
        <topology evidence="1">Multi-pass membrane protein</topology>
    </subcellularLocation>
</comment>
<dbReference type="OrthoDB" id="5702716at2"/>
<dbReference type="GO" id="GO:0005886">
    <property type="term" value="C:plasma membrane"/>
    <property type="evidence" value="ECO:0007669"/>
    <property type="project" value="UniProtKB-SubCell"/>
</dbReference>
<dbReference type="InterPro" id="IPR005598">
    <property type="entry name" value="ATP_synth_I"/>
</dbReference>
<gene>
    <name evidence="7" type="ORF">B0I24_106128</name>
    <name evidence="8" type="ORF">CWE07_08350</name>
</gene>
<sequence length="132" mass="14001">MPRPAQTKINAKGRRIAQRLLTIQCIVAVVLISVFGVIAGIQGAINALAGALSGLIPNSIFALLAFKFSGARSAHSVVSSFLAGEALKIMLSMVLLIIALIFLDGPMLPLFIVFATIHMMHLLAPILLLKTN</sequence>
<keyword evidence="2" id="KW-1003">Cell membrane</keyword>
<feature type="transmembrane region" description="Helical" evidence="6">
    <location>
        <begin position="108"/>
        <end position="129"/>
    </location>
</feature>
<reference evidence="8 10" key="1">
    <citation type="journal article" date="2018" name="Front. Microbiol.">
        <title>Genome-Based Analysis Reveals the Taxonomy and Diversity of the Family Idiomarinaceae.</title>
        <authorList>
            <person name="Liu Y."/>
            <person name="Lai Q."/>
            <person name="Shao Z."/>
        </authorList>
    </citation>
    <scope>NUCLEOTIDE SEQUENCE [LARGE SCALE GENOMIC DNA]</scope>
    <source>
        <strain evidence="8 10">CF12-14</strain>
    </source>
</reference>
<reference evidence="7 9" key="2">
    <citation type="submission" date="2018-06" db="EMBL/GenBank/DDBJ databases">
        <title>Genomic Encyclopedia of Type Strains, Phase III (KMG-III): the genomes of soil and plant-associated and newly described type strains.</title>
        <authorList>
            <person name="Whitman W."/>
        </authorList>
    </citation>
    <scope>NUCLEOTIDE SEQUENCE [LARGE SCALE GENOMIC DNA]</scope>
    <source>
        <strain evidence="7 9">CGMCC 1.15366</strain>
    </source>
</reference>
<dbReference type="EMBL" id="PIPK01000006">
    <property type="protein sequence ID" value="RUO24667.1"/>
    <property type="molecule type" value="Genomic_DNA"/>
</dbReference>
<evidence type="ECO:0000256" key="1">
    <source>
        <dbReference type="ARBA" id="ARBA00004651"/>
    </source>
</evidence>
<evidence type="ECO:0000256" key="3">
    <source>
        <dbReference type="ARBA" id="ARBA00022692"/>
    </source>
</evidence>
<evidence type="ECO:0000256" key="5">
    <source>
        <dbReference type="ARBA" id="ARBA00023136"/>
    </source>
</evidence>
<evidence type="ECO:0000313" key="8">
    <source>
        <dbReference type="EMBL" id="RUO24667.1"/>
    </source>
</evidence>
<dbReference type="Proteomes" id="UP000249203">
    <property type="component" value="Unassembled WGS sequence"/>
</dbReference>
<dbReference type="Proteomes" id="UP000287865">
    <property type="component" value="Unassembled WGS sequence"/>
</dbReference>
<evidence type="ECO:0000313" key="7">
    <source>
        <dbReference type="EMBL" id="RAJ97065.1"/>
    </source>
</evidence>
<name>A0A327WVL4_9GAMM</name>
<feature type="transmembrane region" description="Helical" evidence="6">
    <location>
        <begin position="47"/>
        <end position="66"/>
    </location>
</feature>
<keyword evidence="10" id="KW-1185">Reference proteome</keyword>
<evidence type="ECO:0000256" key="2">
    <source>
        <dbReference type="ARBA" id="ARBA00022475"/>
    </source>
</evidence>